<accession>A0ABT8G0L1</accession>
<dbReference type="EMBL" id="JAUHPV010000003">
    <property type="protein sequence ID" value="MDN4472652.1"/>
    <property type="molecule type" value="Genomic_DNA"/>
</dbReference>
<feature type="transmembrane region" description="Helical" evidence="2">
    <location>
        <begin position="20"/>
        <end position="42"/>
    </location>
</feature>
<keyword evidence="2" id="KW-0472">Membrane</keyword>
<keyword evidence="4" id="KW-1185">Reference proteome</keyword>
<dbReference type="Gene3D" id="2.160.20.80">
    <property type="entry name" value="E3 ubiquitin-protein ligase SopA"/>
    <property type="match status" value="1"/>
</dbReference>
<dbReference type="PANTHER" id="PTHR14136:SF17">
    <property type="entry name" value="BTB_POZ DOMAIN-CONTAINING PROTEIN KCTD9"/>
    <property type="match status" value="1"/>
</dbReference>
<dbReference type="InterPro" id="IPR051082">
    <property type="entry name" value="Pentapeptide-BTB/POZ_domain"/>
</dbReference>
<dbReference type="InterPro" id="IPR001646">
    <property type="entry name" value="5peptide_repeat"/>
</dbReference>
<dbReference type="Proteomes" id="UP001172738">
    <property type="component" value="Unassembled WGS sequence"/>
</dbReference>
<dbReference type="PANTHER" id="PTHR14136">
    <property type="entry name" value="BTB_POZ DOMAIN-CONTAINING PROTEIN KCTD9"/>
    <property type="match status" value="1"/>
</dbReference>
<evidence type="ECO:0000313" key="4">
    <source>
        <dbReference type="Proteomes" id="UP001172738"/>
    </source>
</evidence>
<evidence type="ECO:0000256" key="1">
    <source>
        <dbReference type="SAM" id="MobiDB-lite"/>
    </source>
</evidence>
<organism evidence="3 4">
    <name type="scientific">Demequina zhanjiangensis</name>
    <dbReference type="NCBI Taxonomy" id="3051659"/>
    <lineage>
        <taxon>Bacteria</taxon>
        <taxon>Bacillati</taxon>
        <taxon>Actinomycetota</taxon>
        <taxon>Actinomycetes</taxon>
        <taxon>Micrococcales</taxon>
        <taxon>Demequinaceae</taxon>
        <taxon>Demequina</taxon>
    </lineage>
</organism>
<evidence type="ECO:0000256" key="2">
    <source>
        <dbReference type="SAM" id="Phobius"/>
    </source>
</evidence>
<gene>
    <name evidence="3" type="ORF">QQX04_06555</name>
</gene>
<evidence type="ECO:0000313" key="3">
    <source>
        <dbReference type="EMBL" id="MDN4472652.1"/>
    </source>
</evidence>
<comment type="caution">
    <text evidence="3">The sequence shown here is derived from an EMBL/GenBank/DDBJ whole genome shotgun (WGS) entry which is preliminary data.</text>
</comment>
<reference evidence="3" key="1">
    <citation type="submission" date="2023-06" db="EMBL/GenBank/DDBJ databases">
        <title>SYSU T00b26.</title>
        <authorList>
            <person name="Gao L."/>
            <person name="Fang B.-Z."/>
            <person name="Li W.-J."/>
        </authorList>
    </citation>
    <scope>NUCLEOTIDE SEQUENCE</scope>
    <source>
        <strain evidence="3">SYSU T00b26</strain>
    </source>
</reference>
<sequence length="199" mass="20822">MSPSPDRPPSFWSRNRDELIMQAIGGLLLAALVSLAISWIDYNRDVQRAARDESLSNSLFVRQAVMSERELLPFSSLYLDSAQLSGLALAGADFSDAVLVGAELKRTDLTGATLDEADLTGADLSHAVLAGASLAEADLSDADLTGTDLTGADLTSTTLTGAYFADDAPPAGVDIDALGISAKDVDEADADDDDDPEDD</sequence>
<dbReference type="SUPFAM" id="SSF141571">
    <property type="entry name" value="Pentapeptide repeat-like"/>
    <property type="match status" value="1"/>
</dbReference>
<feature type="region of interest" description="Disordered" evidence="1">
    <location>
        <begin position="176"/>
        <end position="199"/>
    </location>
</feature>
<protein>
    <submittedName>
        <fullName evidence="3">Pentapeptide repeat-containing protein</fullName>
    </submittedName>
</protein>
<feature type="compositionally biased region" description="Acidic residues" evidence="1">
    <location>
        <begin position="186"/>
        <end position="199"/>
    </location>
</feature>
<keyword evidence="2" id="KW-1133">Transmembrane helix</keyword>
<proteinExistence type="predicted"/>
<dbReference type="Pfam" id="PF00805">
    <property type="entry name" value="Pentapeptide"/>
    <property type="match status" value="1"/>
</dbReference>
<dbReference type="RefSeq" id="WP_301127390.1">
    <property type="nucleotide sequence ID" value="NZ_JAUHPV010000003.1"/>
</dbReference>
<keyword evidence="2" id="KW-0812">Transmembrane</keyword>
<name>A0ABT8G0L1_9MICO</name>